<feature type="compositionally biased region" description="Polar residues" evidence="1">
    <location>
        <begin position="915"/>
        <end position="928"/>
    </location>
</feature>
<name>A0ABR2ZYV0_9AGAR</name>
<dbReference type="PANTHER" id="PTHR43591">
    <property type="entry name" value="METHYLTRANSFERASE"/>
    <property type="match status" value="1"/>
</dbReference>
<feature type="compositionally biased region" description="Polar residues" evidence="1">
    <location>
        <begin position="1040"/>
        <end position="1058"/>
    </location>
</feature>
<feature type="region of interest" description="Disordered" evidence="1">
    <location>
        <begin position="825"/>
        <end position="888"/>
    </location>
</feature>
<feature type="compositionally biased region" description="Low complexity" evidence="1">
    <location>
        <begin position="646"/>
        <end position="673"/>
    </location>
</feature>
<feature type="compositionally biased region" description="Polar residues" evidence="1">
    <location>
        <begin position="62"/>
        <end position="71"/>
    </location>
</feature>
<dbReference type="CDD" id="cd02440">
    <property type="entry name" value="AdoMet_MTases"/>
    <property type="match status" value="1"/>
</dbReference>
<feature type="compositionally biased region" description="Acidic residues" evidence="1">
    <location>
        <begin position="565"/>
        <end position="574"/>
    </location>
</feature>
<evidence type="ECO:0000313" key="3">
    <source>
        <dbReference type="EMBL" id="KAL0066553.1"/>
    </source>
</evidence>
<feature type="region of interest" description="Disordered" evidence="1">
    <location>
        <begin position="538"/>
        <end position="606"/>
    </location>
</feature>
<dbReference type="EMBL" id="JBBXMP010000034">
    <property type="protein sequence ID" value="KAL0066553.1"/>
    <property type="molecule type" value="Genomic_DNA"/>
</dbReference>
<feature type="compositionally biased region" description="Basic and acidic residues" evidence="1">
    <location>
        <begin position="119"/>
        <end position="163"/>
    </location>
</feature>
<feature type="domain" description="Methyltransferase" evidence="2">
    <location>
        <begin position="346"/>
        <end position="439"/>
    </location>
</feature>
<dbReference type="SUPFAM" id="SSF53335">
    <property type="entry name" value="S-adenosyl-L-methionine-dependent methyltransferases"/>
    <property type="match status" value="1"/>
</dbReference>
<proteinExistence type="predicted"/>
<dbReference type="Gene3D" id="3.40.50.150">
    <property type="entry name" value="Vaccinia Virus protein VP39"/>
    <property type="match status" value="1"/>
</dbReference>
<feature type="compositionally biased region" description="Polar residues" evidence="1">
    <location>
        <begin position="865"/>
        <end position="884"/>
    </location>
</feature>
<dbReference type="Pfam" id="PF13649">
    <property type="entry name" value="Methyltransf_25"/>
    <property type="match status" value="1"/>
</dbReference>
<sequence length="1116" mass="123413">MASIMVQDNATVDDATCNGYNPYDHYSAPLLPTPPNSADPYSLIFLHSPPPTSTANKRKSHYQTFSQSQLLTPPDSAGLLPEHSQDHSRPGKLHRRRSFLPLPKSHSLSRPVSMGFITSKKDKEKVKEEKKEKSSKSKEKGKEREKKEKKKSEDVLHVDEHADSTISRSKFSCPKSSSSSAVSTIKLPKDKSLKKKRSVARLLMLAATDPPPTVILPPSPNHRLHIFPVSTTEAVSLPYEEKPGPLVVPVVLNDEESGEEEGRYTYAVEHRDSMFSTKFRMKNRWSLQHGMRMHPHGNDAVYMQSYEHMSMENDRHFNTLLRRLNSNGTPSFHDYARLGESPPSCVLDMACGQGFWLLQAATQWPNSRIVGLDLMDVRLPQVKARENIEFIGGNFLHYTLPFPSNSFDYVRIANASLAIPFDKWKFVLKEVERVLTRGGRLEVIDDQIIYPYASHEQGHPSSLLPAAGSAFELDDDDNLEAETVYHQSTPGDADVSDRNHENRKRASSLVHGPRPSIRPMTMSAGSWKRMLGYDGNSGTLVTPPLSDEDEEAEVELQPSSPDDSSSSDEEDYGQEIEVKLPFEGALVPSPNVLGPRPNARPMSMDGTKWKHRLSFSLWKGENSSSSEGTSSSDDLTTAINAHNRISTSSTTSSSGSSCSTFSSAHTASTSASSVEDDAKVSTRPPVPIRPLPLTPPSSEEETVSSSPPAVIIDDCDFVSSPEKDGSDDDLFPAPYDNNPPTPMTSGTIKPPFERDPLDEAADWHAHERHSQELESVFTDMLRNRYGVDPEPGVFLASAMEKVFGVGKAGRVSSMHLMVAPEEFGEYVDGTDGDMNPNSKKEKERKKGSVRWSDEQLKDDEKQQRTRALTESSISRNSTDSTGSLNLPPGMSAKAALKLGITYSALADATAESARSRNSVISMASTSSGGEKKTKQSPGLLLWPSTLIPMSPAELEMHACKNMHDLLGCKPALAEWVSGYVDENGERVVSDEEFEETMWEYECFRRKRLNWPENLPETDMDAKTAYSPLFTLTRNIEIPTSPRTIQSPSHSKTMSQGSVGTPFPSACQELAGGVFSKEDLTHVRTIRVYEAVKSWRPRPLSQDSEDNNKTPTSASPV</sequence>
<comment type="caution">
    <text evidence="3">The sequence shown here is derived from an EMBL/GenBank/DDBJ whole genome shotgun (WGS) entry which is preliminary data.</text>
</comment>
<evidence type="ECO:0000259" key="2">
    <source>
        <dbReference type="Pfam" id="PF13649"/>
    </source>
</evidence>
<gene>
    <name evidence="3" type="ORF">AAF712_006356</name>
</gene>
<dbReference type="InterPro" id="IPR029063">
    <property type="entry name" value="SAM-dependent_MTases_sf"/>
</dbReference>
<evidence type="ECO:0000256" key="1">
    <source>
        <dbReference type="SAM" id="MobiDB-lite"/>
    </source>
</evidence>
<keyword evidence="4" id="KW-1185">Reference proteome</keyword>
<feature type="region of interest" description="Disordered" evidence="1">
    <location>
        <begin position="913"/>
        <end position="937"/>
    </location>
</feature>
<feature type="region of interest" description="Disordered" evidence="1">
    <location>
        <begin position="487"/>
        <end position="521"/>
    </location>
</feature>
<evidence type="ECO:0000313" key="4">
    <source>
        <dbReference type="Proteomes" id="UP001437256"/>
    </source>
</evidence>
<organism evidence="3 4">
    <name type="scientific">Marasmius tenuissimus</name>
    <dbReference type="NCBI Taxonomy" id="585030"/>
    <lineage>
        <taxon>Eukaryota</taxon>
        <taxon>Fungi</taxon>
        <taxon>Dikarya</taxon>
        <taxon>Basidiomycota</taxon>
        <taxon>Agaricomycotina</taxon>
        <taxon>Agaricomycetes</taxon>
        <taxon>Agaricomycetidae</taxon>
        <taxon>Agaricales</taxon>
        <taxon>Marasmiineae</taxon>
        <taxon>Marasmiaceae</taxon>
        <taxon>Marasmius</taxon>
    </lineage>
</organism>
<accession>A0ABR2ZYV0</accession>
<feature type="compositionally biased region" description="Low complexity" evidence="1">
    <location>
        <begin position="167"/>
        <end position="184"/>
    </location>
</feature>
<dbReference type="Proteomes" id="UP001437256">
    <property type="component" value="Unassembled WGS sequence"/>
</dbReference>
<feature type="region of interest" description="Disordered" evidence="1">
    <location>
        <begin position="645"/>
        <end position="755"/>
    </location>
</feature>
<feature type="region of interest" description="Disordered" evidence="1">
    <location>
        <begin position="1094"/>
        <end position="1116"/>
    </location>
</feature>
<feature type="compositionally biased region" description="Basic and acidic residues" evidence="1">
    <location>
        <begin position="838"/>
        <end position="863"/>
    </location>
</feature>
<protein>
    <recommendedName>
        <fullName evidence="2">Methyltransferase domain-containing protein</fullName>
    </recommendedName>
</protein>
<reference evidence="3 4" key="1">
    <citation type="submission" date="2024-05" db="EMBL/GenBank/DDBJ databases">
        <title>A draft genome resource for the thread blight pathogen Marasmius tenuissimus strain MS-2.</title>
        <authorList>
            <person name="Yulfo-Soto G.E."/>
            <person name="Baruah I.K."/>
            <person name="Amoako-Attah I."/>
            <person name="Bukari Y."/>
            <person name="Meinhardt L.W."/>
            <person name="Bailey B.A."/>
            <person name="Cohen S.P."/>
        </authorList>
    </citation>
    <scope>NUCLEOTIDE SEQUENCE [LARGE SCALE GENOMIC DNA]</scope>
    <source>
        <strain evidence="3 4">MS-2</strain>
    </source>
</reference>
<dbReference type="InterPro" id="IPR041698">
    <property type="entry name" value="Methyltransf_25"/>
</dbReference>
<feature type="region of interest" description="Disordered" evidence="1">
    <location>
        <begin position="1038"/>
        <end position="1062"/>
    </location>
</feature>
<feature type="region of interest" description="Disordered" evidence="1">
    <location>
        <begin position="49"/>
        <end position="184"/>
    </location>
</feature>
<feature type="compositionally biased region" description="Pro residues" evidence="1">
    <location>
        <begin position="684"/>
        <end position="695"/>
    </location>
</feature>
<dbReference type="PANTHER" id="PTHR43591:SF24">
    <property type="entry name" value="2-METHOXY-6-POLYPRENYL-1,4-BENZOQUINOL METHYLASE, MITOCHONDRIAL"/>
    <property type="match status" value="1"/>
</dbReference>